<evidence type="ECO:0000259" key="1">
    <source>
        <dbReference type="Pfam" id="PF08291"/>
    </source>
</evidence>
<sequence>MRDFPSTFPRSRMEFSNTAKARGIKNTCPDDLLPGLIDLAWTLDSIEKALKVRYGEKAKLDINCAYRCEQLNAAVGGSPTSAHKKGRAADITCNACSPYDLAVFIFKMGINHDQIIQEFGRWVHVGMAEHPRKQALTARKINGKTVYLQGLMPV</sequence>
<gene>
    <name evidence="2" type="ORF">ABI908_23365</name>
</gene>
<dbReference type="InterPro" id="IPR009045">
    <property type="entry name" value="Zn_M74/Hedgehog-like"/>
</dbReference>
<dbReference type="SUPFAM" id="SSF55166">
    <property type="entry name" value="Hedgehog/DD-peptidase"/>
    <property type="match status" value="1"/>
</dbReference>
<protein>
    <submittedName>
        <fullName evidence="2">D-Ala-D-Ala carboxypeptidase family metallohydrolase</fullName>
    </submittedName>
</protein>
<keyword evidence="2" id="KW-0121">Carboxypeptidase</keyword>
<keyword evidence="2" id="KW-0378">Hydrolase</keyword>
<dbReference type="Proteomes" id="UP001462502">
    <property type="component" value="Unassembled WGS sequence"/>
</dbReference>
<dbReference type="EMBL" id="JBDXMI010000004">
    <property type="protein sequence ID" value="MEO9387036.1"/>
    <property type="molecule type" value="Genomic_DNA"/>
</dbReference>
<organism evidence="2 3">
    <name type="scientific">Chromobacterium phragmitis</name>
    <dbReference type="NCBI Taxonomy" id="2202141"/>
    <lineage>
        <taxon>Bacteria</taxon>
        <taxon>Pseudomonadati</taxon>
        <taxon>Pseudomonadota</taxon>
        <taxon>Betaproteobacteria</taxon>
        <taxon>Neisseriales</taxon>
        <taxon>Chromobacteriaceae</taxon>
        <taxon>Chromobacterium</taxon>
    </lineage>
</organism>
<dbReference type="GO" id="GO:0004180">
    <property type="term" value="F:carboxypeptidase activity"/>
    <property type="evidence" value="ECO:0007669"/>
    <property type="project" value="UniProtKB-KW"/>
</dbReference>
<dbReference type="RefSeq" id="WP_199153524.1">
    <property type="nucleotide sequence ID" value="NZ_JBDXMI010000004.1"/>
</dbReference>
<proteinExistence type="predicted"/>
<reference evidence="2 3" key="1">
    <citation type="submission" date="2024-05" db="EMBL/GenBank/DDBJ databases">
        <authorList>
            <person name="De Oliveira J.P."/>
            <person name="Noriler S.A."/>
            <person name="De Oliveira A.G."/>
            <person name="Sipoli D.S."/>
        </authorList>
    </citation>
    <scope>NUCLEOTIDE SEQUENCE [LARGE SCALE GENOMIC DNA]</scope>
    <source>
        <strain evidence="2 3">LABIM192</strain>
    </source>
</reference>
<dbReference type="InterPro" id="IPR013230">
    <property type="entry name" value="Peptidase_M15A_C"/>
</dbReference>
<feature type="domain" description="Peptidase M15A C-terminal" evidence="1">
    <location>
        <begin position="10"/>
        <end position="125"/>
    </location>
</feature>
<dbReference type="Gene3D" id="3.30.1380.10">
    <property type="match status" value="1"/>
</dbReference>
<keyword evidence="2" id="KW-0645">Protease</keyword>
<dbReference type="Pfam" id="PF08291">
    <property type="entry name" value="Peptidase_M15_3"/>
    <property type="match status" value="1"/>
</dbReference>
<accession>A0ABV0J0G9</accession>
<keyword evidence="3" id="KW-1185">Reference proteome</keyword>
<comment type="caution">
    <text evidence="2">The sequence shown here is derived from an EMBL/GenBank/DDBJ whole genome shotgun (WGS) entry which is preliminary data.</text>
</comment>
<evidence type="ECO:0000313" key="3">
    <source>
        <dbReference type="Proteomes" id="UP001462502"/>
    </source>
</evidence>
<evidence type="ECO:0000313" key="2">
    <source>
        <dbReference type="EMBL" id="MEO9387036.1"/>
    </source>
</evidence>
<name>A0ABV0J0G9_9NEIS</name>